<keyword evidence="2" id="KW-0540">Nuclease</keyword>
<feature type="region of interest" description="Disordered" evidence="1">
    <location>
        <begin position="384"/>
        <end position="422"/>
    </location>
</feature>
<protein>
    <submittedName>
        <fullName evidence="2">HNH endonuclease</fullName>
    </submittedName>
</protein>
<feature type="compositionally biased region" description="Acidic residues" evidence="1">
    <location>
        <begin position="164"/>
        <end position="175"/>
    </location>
</feature>
<keyword evidence="2" id="KW-0255">Endonuclease</keyword>
<reference evidence="2 3" key="1">
    <citation type="submission" date="2019-11" db="EMBL/GenBank/DDBJ databases">
        <title>Gordonia sp. nov., a novel actinobacterium isolated from mangrove soil in Hainan.</title>
        <authorList>
            <person name="Huang X."/>
            <person name="Xie Y."/>
            <person name="Chu X."/>
            <person name="Xiao K."/>
        </authorList>
    </citation>
    <scope>NUCLEOTIDE SEQUENCE [LARGE SCALE GENOMIC DNA]</scope>
    <source>
        <strain evidence="2 3">HNM0687</strain>
    </source>
</reference>
<dbReference type="CDD" id="cd00085">
    <property type="entry name" value="HNHc"/>
    <property type="match status" value="1"/>
</dbReference>
<evidence type="ECO:0000313" key="2">
    <source>
        <dbReference type="EMBL" id="MXP20417.1"/>
    </source>
</evidence>
<evidence type="ECO:0000256" key="1">
    <source>
        <dbReference type="SAM" id="MobiDB-lite"/>
    </source>
</evidence>
<comment type="caution">
    <text evidence="2">The sequence shown here is derived from an EMBL/GenBank/DDBJ whole genome shotgun (WGS) entry which is preliminary data.</text>
</comment>
<keyword evidence="2" id="KW-0378">Hydrolase</keyword>
<dbReference type="Proteomes" id="UP000475545">
    <property type="component" value="Unassembled WGS sequence"/>
</dbReference>
<feature type="compositionally biased region" description="Acidic residues" evidence="1">
    <location>
        <begin position="146"/>
        <end position="155"/>
    </location>
</feature>
<feature type="compositionally biased region" description="Low complexity" evidence="1">
    <location>
        <begin position="384"/>
        <end position="400"/>
    </location>
</feature>
<evidence type="ECO:0000313" key="3">
    <source>
        <dbReference type="Proteomes" id="UP000475545"/>
    </source>
</evidence>
<accession>A0A6L7GLW9</accession>
<feature type="region of interest" description="Disordered" evidence="1">
    <location>
        <begin position="146"/>
        <end position="199"/>
    </location>
</feature>
<dbReference type="AlphaFoldDB" id="A0A6L7GLW9"/>
<dbReference type="InterPro" id="IPR003615">
    <property type="entry name" value="HNH_nuc"/>
</dbReference>
<name>A0A6L7GLW9_9ACTN</name>
<organism evidence="2 3">
    <name type="scientific">Gordonia mangrovi</name>
    <dbReference type="NCBI Taxonomy" id="2665643"/>
    <lineage>
        <taxon>Bacteria</taxon>
        <taxon>Bacillati</taxon>
        <taxon>Actinomycetota</taxon>
        <taxon>Actinomycetes</taxon>
        <taxon>Mycobacteriales</taxon>
        <taxon>Gordoniaceae</taxon>
        <taxon>Gordonia</taxon>
    </lineage>
</organism>
<dbReference type="RefSeq" id="WP_160900564.1">
    <property type="nucleotide sequence ID" value="NZ_CP102850.1"/>
</dbReference>
<feature type="compositionally biased region" description="Acidic residues" evidence="1">
    <location>
        <begin position="186"/>
        <end position="199"/>
    </location>
</feature>
<keyword evidence="3" id="KW-1185">Reference proteome</keyword>
<dbReference type="EMBL" id="WMBR01000001">
    <property type="protein sequence ID" value="MXP20417.1"/>
    <property type="molecule type" value="Genomic_DNA"/>
</dbReference>
<gene>
    <name evidence="2" type="ORF">GIY30_03480</name>
</gene>
<feature type="region of interest" description="Disordered" evidence="1">
    <location>
        <begin position="331"/>
        <end position="355"/>
    </location>
</feature>
<dbReference type="GO" id="GO:0004519">
    <property type="term" value="F:endonuclease activity"/>
    <property type="evidence" value="ECO:0007669"/>
    <property type="project" value="UniProtKB-KW"/>
</dbReference>
<sequence>MFTYTDPVADEALIASADTAPLGDHAREALRLSQQAGALAVLAAHEIGRRTYTERLNSGGRNGRPASHSTAEKAALGEVSLQLRISRSKAAKWITLGDQLATLPKFRAQFLAGKHSIHRMSLLAASAQDAPEGDLRDRWADADDEALDSDTDATDLPDQPTFDDLPDDVEADADADTPGGDRADDQGSDTEDDADGQDEDAEPITFEDLALDLAQRSSTDPALRDELNEALIELDPDRAENIREEFGEAWQNVTITDDAHGHVNVDACMPAEHGVHLRDRIARMLKRRVCRLDPRTLGQQRVEALAEIQGAPGAKLRCRCGLDTCPAAKTRTRGNRGRGVEMPQPADATFDAEAPQTSDIATDIPADADEPTDAGVDAVVTAGDADEAASNNDTAASADNTDSDDDEDPTTAPSRHTLYVDPTGRDVTRLAGYGAIDPAHAERVAPQAQILTAPAMPERRTTSGLVLLGNRSPAPPIDPSGHGGFGNPPPGALTYAPPAALRAEILYLDHRCRYPFCNRPSDTCELDHLVKFNHADPLAGGWTVPYNLIPLCRPDHDRKHDGPWIPTMHTDRTVTWTNLRTGQTIITHPR</sequence>
<dbReference type="Gene3D" id="1.10.30.50">
    <property type="match status" value="1"/>
</dbReference>
<proteinExistence type="predicted"/>